<gene>
    <name evidence="3" type="ORF">CLV47_101253</name>
</gene>
<evidence type="ECO:0000313" key="3">
    <source>
        <dbReference type="EMBL" id="PRZ44128.1"/>
    </source>
</evidence>
<dbReference type="EMBL" id="PVUE01000001">
    <property type="protein sequence ID" value="PRZ44128.1"/>
    <property type="molecule type" value="Genomic_DNA"/>
</dbReference>
<dbReference type="Pfam" id="PF07287">
    <property type="entry name" value="AtuA"/>
    <property type="match status" value="1"/>
</dbReference>
<dbReference type="Proteomes" id="UP000237752">
    <property type="component" value="Unassembled WGS sequence"/>
</dbReference>
<dbReference type="PANTHER" id="PTHR47585">
    <property type="match status" value="1"/>
</dbReference>
<organism evidence="3 4">
    <name type="scientific">Antricoccus suffuscus</name>
    <dbReference type="NCBI Taxonomy" id="1629062"/>
    <lineage>
        <taxon>Bacteria</taxon>
        <taxon>Bacillati</taxon>
        <taxon>Actinomycetota</taxon>
        <taxon>Actinomycetes</taxon>
        <taxon>Geodermatophilales</taxon>
        <taxon>Antricoccaceae</taxon>
        <taxon>Antricoccus</taxon>
    </lineage>
</organism>
<keyword evidence="4" id="KW-1185">Reference proteome</keyword>
<dbReference type="OrthoDB" id="3959640at2"/>
<protein>
    <submittedName>
        <fullName evidence="3">Uncharacterized protein DUF1446</fullName>
    </submittedName>
</protein>
<comment type="caution">
    <text evidence="3">The sequence shown here is derived from an EMBL/GenBank/DDBJ whole genome shotgun (WGS) entry which is preliminary data.</text>
</comment>
<dbReference type="InterPro" id="IPR010839">
    <property type="entry name" value="AtuA_N"/>
</dbReference>
<dbReference type="AlphaFoldDB" id="A0A2T1A724"/>
<proteinExistence type="predicted"/>
<dbReference type="Pfam" id="PF23544">
    <property type="entry name" value="AtuA_ferredoxin"/>
    <property type="match status" value="1"/>
</dbReference>
<evidence type="ECO:0000259" key="2">
    <source>
        <dbReference type="Pfam" id="PF23544"/>
    </source>
</evidence>
<feature type="domain" description="Acyclic terpene utilisation N-terminal" evidence="1">
    <location>
        <begin position="8"/>
        <end position="443"/>
    </location>
</feature>
<sequence>MTGPDRPIRIANCSGFYGDRMSALHEVVSGGDIDVVTGDYLAEVTMLILAKARLKDPNAGYATTFLRQLEPAINEIAQRRIKVVVNAGGLNPAGLADATRSLINEHGVTLSVAYIDGDDITPRLPQLQEAGHEIGHLHTAKPLATWGHEPLTANAYLGGFGIARALESGADIVITGRTADASLVVGAAAWWWGWQPTQYNELAGAVAAGHVIECGTQATGGNFSGFQDVPGLEEPGFPLAEIDRDGTSVITKHPHTGGAVTPDTITAQLLYEIGSTSYLNSDVTTHLDTLQLRSVGADRVAIEGAQGSPPPETTKVSITALGGWQNSTAFMLTGLNIDEKADLIERTVRHKLNKLSGIEELAFTRVGNAADDSVTQTEATCILKVSVRGDEKSAGRAFSAMLVEMALASYPGHYQFGPPGRGSSFGLYWPGIIRQDQLSHRVVHPDGTETLDSPAVVPVAETERASGPVQVDLEALSGPTSTVPLGEIVYARSGDKGGDANVGVWSSDDASWQWLRSALSVAKLRELLPETAELEVSRYELPKLYALNFYIKGLLDDGATSTTRLDKQAKALGEWLRSRAIEVPTKLLER</sequence>
<dbReference type="RefSeq" id="WP_106347178.1">
    <property type="nucleotide sequence ID" value="NZ_PVUE01000001.1"/>
</dbReference>
<dbReference type="PANTHER" id="PTHR47585:SF1">
    <property type="entry name" value="DUF1446 DOMAIN-CONTAINING PROTEIN"/>
    <property type="match status" value="1"/>
</dbReference>
<evidence type="ECO:0000313" key="4">
    <source>
        <dbReference type="Proteomes" id="UP000237752"/>
    </source>
</evidence>
<accession>A0A2T1A724</accession>
<feature type="domain" description="AtuA-like ferredoxin-fold" evidence="2">
    <location>
        <begin position="483"/>
        <end position="580"/>
    </location>
</feature>
<reference evidence="3 4" key="1">
    <citation type="submission" date="2018-03" db="EMBL/GenBank/DDBJ databases">
        <title>Genomic Encyclopedia of Archaeal and Bacterial Type Strains, Phase II (KMG-II): from individual species to whole genera.</title>
        <authorList>
            <person name="Goeker M."/>
        </authorList>
    </citation>
    <scope>NUCLEOTIDE SEQUENCE [LARGE SCALE GENOMIC DNA]</scope>
    <source>
        <strain evidence="3 4">DSM 100065</strain>
    </source>
</reference>
<name>A0A2T1A724_9ACTN</name>
<dbReference type="InterPro" id="IPR056362">
    <property type="entry name" value="AtuA-like_ferredoxin_dom"/>
</dbReference>
<evidence type="ECO:0000259" key="1">
    <source>
        <dbReference type="Pfam" id="PF07287"/>
    </source>
</evidence>